<dbReference type="InterPro" id="IPR050339">
    <property type="entry name" value="CC_SR_Kinase"/>
</dbReference>
<evidence type="ECO:0000256" key="5">
    <source>
        <dbReference type="PROSITE-ProRule" id="PRU10141"/>
    </source>
</evidence>
<organism evidence="7 8">
    <name type="scientific">Ophiobolus disseminans</name>
    <dbReference type="NCBI Taxonomy" id="1469910"/>
    <lineage>
        <taxon>Eukaryota</taxon>
        <taxon>Fungi</taxon>
        <taxon>Dikarya</taxon>
        <taxon>Ascomycota</taxon>
        <taxon>Pezizomycotina</taxon>
        <taxon>Dothideomycetes</taxon>
        <taxon>Pleosporomycetidae</taxon>
        <taxon>Pleosporales</taxon>
        <taxon>Pleosporineae</taxon>
        <taxon>Phaeosphaeriaceae</taxon>
        <taxon>Ophiobolus</taxon>
    </lineage>
</organism>
<dbReference type="Gene3D" id="3.30.200.20">
    <property type="entry name" value="Phosphorylase Kinase, domain 1"/>
    <property type="match status" value="1"/>
</dbReference>
<dbReference type="InterPro" id="IPR017441">
    <property type="entry name" value="Protein_kinase_ATP_BS"/>
</dbReference>
<keyword evidence="1" id="KW-0808">Transferase</keyword>
<keyword evidence="2 5" id="KW-0547">Nucleotide-binding</keyword>
<dbReference type="GO" id="GO:0005737">
    <property type="term" value="C:cytoplasm"/>
    <property type="evidence" value="ECO:0007669"/>
    <property type="project" value="TreeGrafter"/>
</dbReference>
<feature type="domain" description="Protein kinase" evidence="6">
    <location>
        <begin position="144"/>
        <end position="433"/>
    </location>
</feature>
<dbReference type="AlphaFoldDB" id="A0A6A7ACG8"/>
<dbReference type="Pfam" id="PF00069">
    <property type="entry name" value="Pkinase"/>
    <property type="match status" value="1"/>
</dbReference>
<dbReference type="PROSITE" id="PS50011">
    <property type="entry name" value="PROTEIN_KINASE_DOM"/>
    <property type="match status" value="1"/>
</dbReference>
<dbReference type="PANTHER" id="PTHR11042:SF190">
    <property type="entry name" value="MITOSIS INHIBITOR PROTEIN KINASE MIK1"/>
    <property type="match status" value="1"/>
</dbReference>
<dbReference type="CDD" id="cd00180">
    <property type="entry name" value="PKc"/>
    <property type="match status" value="1"/>
</dbReference>
<dbReference type="SUPFAM" id="SSF56112">
    <property type="entry name" value="Protein kinase-like (PK-like)"/>
    <property type="match status" value="1"/>
</dbReference>
<name>A0A6A7ACG8_9PLEO</name>
<dbReference type="InterPro" id="IPR000719">
    <property type="entry name" value="Prot_kinase_dom"/>
</dbReference>
<dbReference type="GO" id="GO:0004672">
    <property type="term" value="F:protein kinase activity"/>
    <property type="evidence" value="ECO:0007669"/>
    <property type="project" value="InterPro"/>
</dbReference>
<dbReference type="EMBL" id="MU006219">
    <property type="protein sequence ID" value="KAF2830367.1"/>
    <property type="molecule type" value="Genomic_DNA"/>
</dbReference>
<dbReference type="GO" id="GO:0005524">
    <property type="term" value="F:ATP binding"/>
    <property type="evidence" value="ECO:0007669"/>
    <property type="project" value="UniProtKB-UniRule"/>
</dbReference>
<protein>
    <submittedName>
        <fullName evidence="7">Kinase-like protein</fullName>
    </submittedName>
</protein>
<evidence type="ECO:0000256" key="2">
    <source>
        <dbReference type="ARBA" id="ARBA00022741"/>
    </source>
</evidence>
<dbReference type="Gene3D" id="1.10.510.10">
    <property type="entry name" value="Transferase(Phosphotransferase) domain 1"/>
    <property type="match status" value="1"/>
</dbReference>
<keyword evidence="8" id="KW-1185">Reference proteome</keyword>
<reference evidence="7" key="1">
    <citation type="journal article" date="2020" name="Stud. Mycol.">
        <title>101 Dothideomycetes genomes: a test case for predicting lifestyles and emergence of pathogens.</title>
        <authorList>
            <person name="Haridas S."/>
            <person name="Albert R."/>
            <person name="Binder M."/>
            <person name="Bloem J."/>
            <person name="Labutti K."/>
            <person name="Salamov A."/>
            <person name="Andreopoulos B."/>
            <person name="Baker S."/>
            <person name="Barry K."/>
            <person name="Bills G."/>
            <person name="Bluhm B."/>
            <person name="Cannon C."/>
            <person name="Castanera R."/>
            <person name="Culley D."/>
            <person name="Daum C."/>
            <person name="Ezra D."/>
            <person name="Gonzalez J."/>
            <person name="Henrissat B."/>
            <person name="Kuo A."/>
            <person name="Liang C."/>
            <person name="Lipzen A."/>
            <person name="Lutzoni F."/>
            <person name="Magnuson J."/>
            <person name="Mondo S."/>
            <person name="Nolan M."/>
            <person name="Ohm R."/>
            <person name="Pangilinan J."/>
            <person name="Park H.-J."/>
            <person name="Ramirez L."/>
            <person name="Alfaro M."/>
            <person name="Sun H."/>
            <person name="Tritt A."/>
            <person name="Yoshinaga Y."/>
            <person name="Zwiers L.-H."/>
            <person name="Turgeon B."/>
            <person name="Goodwin S."/>
            <person name="Spatafora J."/>
            <person name="Crous P."/>
            <person name="Grigoriev I."/>
        </authorList>
    </citation>
    <scope>NUCLEOTIDE SEQUENCE</scope>
    <source>
        <strain evidence="7">CBS 113818</strain>
    </source>
</reference>
<dbReference type="PROSITE" id="PS00107">
    <property type="entry name" value="PROTEIN_KINASE_ATP"/>
    <property type="match status" value="1"/>
</dbReference>
<evidence type="ECO:0000313" key="8">
    <source>
        <dbReference type="Proteomes" id="UP000799424"/>
    </source>
</evidence>
<dbReference type="Proteomes" id="UP000799424">
    <property type="component" value="Unassembled WGS sequence"/>
</dbReference>
<dbReference type="PANTHER" id="PTHR11042">
    <property type="entry name" value="EUKARYOTIC TRANSLATION INITIATION FACTOR 2-ALPHA KINASE EIF2-ALPHA KINASE -RELATED"/>
    <property type="match status" value="1"/>
</dbReference>
<dbReference type="OrthoDB" id="4062651at2759"/>
<accession>A0A6A7ACG8</accession>
<dbReference type="GO" id="GO:0005634">
    <property type="term" value="C:nucleus"/>
    <property type="evidence" value="ECO:0007669"/>
    <property type="project" value="TreeGrafter"/>
</dbReference>
<keyword evidence="3 7" id="KW-0418">Kinase</keyword>
<feature type="binding site" evidence="5">
    <location>
        <position position="173"/>
    </location>
    <ligand>
        <name>ATP</name>
        <dbReference type="ChEBI" id="CHEBI:30616"/>
    </ligand>
</feature>
<evidence type="ECO:0000313" key="7">
    <source>
        <dbReference type="EMBL" id="KAF2830367.1"/>
    </source>
</evidence>
<sequence length="483" mass="55034">MDIRFLGIVFAEMLVMLLDEDIEALRIHMRGNKMASVPYHNKRDRFHSWFKSAVPNQPDRGGFSAHGIYEHRIAHMLDTQPNTQPSAKIILRILTNKRPDLLGSRPPCMCTVTDSVHTPETKSGWQVGKEKFLWDSAAQTQLNVTERGVLGQGRTGVVEEVRVPGYSTFLARKRILIRRISAPGAIEKNGIRSEIENLRRLDHVHIVQILGCYQEPAGRYGAYFYVLLYLAADNDLHIFLEETCRTAPIEDRAMYNSWLKSWFICLSSALAYLHYRGVFHEDIKPANIIHCGDKIYLTDFSSSRRIQKWDETSTESPAAATRLFAAPEALYEGGAMQRHGSKTDVFSLGLVFVEMLTVMYGEQVDDLREFVFKDAEGQHQYHRVSTEIADWVFKGAASHGRKFYGIASLILSRMLALEREKRSSAQEIVDVFLQLGDEYGSKECGCQWYNWTRPETINMSPGNVQVDEDGDFVMDAIKRMAVH</sequence>
<dbReference type="SMART" id="SM00220">
    <property type="entry name" value="S_TKc"/>
    <property type="match status" value="1"/>
</dbReference>
<evidence type="ECO:0000259" key="6">
    <source>
        <dbReference type="PROSITE" id="PS50011"/>
    </source>
</evidence>
<keyword evidence="4 5" id="KW-0067">ATP-binding</keyword>
<evidence type="ECO:0000256" key="1">
    <source>
        <dbReference type="ARBA" id="ARBA00022679"/>
    </source>
</evidence>
<evidence type="ECO:0000256" key="3">
    <source>
        <dbReference type="ARBA" id="ARBA00022777"/>
    </source>
</evidence>
<proteinExistence type="predicted"/>
<gene>
    <name evidence="7" type="ORF">CC86DRAFT_402411</name>
</gene>
<dbReference type="InterPro" id="IPR011009">
    <property type="entry name" value="Kinase-like_dom_sf"/>
</dbReference>
<evidence type="ECO:0000256" key="4">
    <source>
        <dbReference type="ARBA" id="ARBA00022840"/>
    </source>
</evidence>